<dbReference type="AlphaFoldDB" id="A0A072UYF0"/>
<dbReference type="HOGENOM" id="CLU_2546050_0_0_1"/>
<dbReference type="EnsemblPlants" id="KEH34824">
    <property type="protein sequence ID" value="KEH34824"/>
    <property type="gene ID" value="MTR_3g072367"/>
</dbReference>
<organism evidence="1 3">
    <name type="scientific">Medicago truncatula</name>
    <name type="common">Barrel medic</name>
    <name type="synonym">Medicago tribuloides</name>
    <dbReference type="NCBI Taxonomy" id="3880"/>
    <lineage>
        <taxon>Eukaryota</taxon>
        <taxon>Viridiplantae</taxon>
        <taxon>Streptophyta</taxon>
        <taxon>Embryophyta</taxon>
        <taxon>Tracheophyta</taxon>
        <taxon>Spermatophyta</taxon>
        <taxon>Magnoliopsida</taxon>
        <taxon>eudicotyledons</taxon>
        <taxon>Gunneridae</taxon>
        <taxon>Pentapetalae</taxon>
        <taxon>rosids</taxon>
        <taxon>fabids</taxon>
        <taxon>Fabales</taxon>
        <taxon>Fabaceae</taxon>
        <taxon>Papilionoideae</taxon>
        <taxon>50 kb inversion clade</taxon>
        <taxon>NPAAA clade</taxon>
        <taxon>Hologalegina</taxon>
        <taxon>IRL clade</taxon>
        <taxon>Trifolieae</taxon>
        <taxon>Medicago</taxon>
    </lineage>
</organism>
<reference evidence="2" key="3">
    <citation type="submission" date="2015-04" db="UniProtKB">
        <authorList>
            <consortium name="EnsemblPlants"/>
        </authorList>
    </citation>
    <scope>IDENTIFICATION</scope>
    <source>
        <strain evidence="2">cv. Jemalong A17</strain>
    </source>
</reference>
<evidence type="ECO:0000313" key="3">
    <source>
        <dbReference type="Proteomes" id="UP000002051"/>
    </source>
</evidence>
<keyword evidence="3" id="KW-1185">Reference proteome</keyword>
<dbReference type="EMBL" id="CM001219">
    <property type="protein sequence ID" value="KEH34824.1"/>
    <property type="molecule type" value="Genomic_DNA"/>
</dbReference>
<protein>
    <submittedName>
        <fullName evidence="1 2">Uncharacterized protein</fullName>
    </submittedName>
</protein>
<name>A0A072UYF0_MEDTR</name>
<evidence type="ECO:0000313" key="2">
    <source>
        <dbReference type="EnsemblPlants" id="KEH34824"/>
    </source>
</evidence>
<proteinExistence type="predicted"/>
<accession>A0A072UYF0</accession>
<reference evidence="1 3" key="1">
    <citation type="journal article" date="2011" name="Nature">
        <title>The Medicago genome provides insight into the evolution of rhizobial symbioses.</title>
        <authorList>
            <person name="Young N.D."/>
            <person name="Debelle F."/>
            <person name="Oldroyd G.E."/>
            <person name="Geurts R."/>
            <person name="Cannon S.B."/>
            <person name="Udvardi M.K."/>
            <person name="Benedito V.A."/>
            <person name="Mayer K.F."/>
            <person name="Gouzy J."/>
            <person name="Schoof H."/>
            <person name="Van de Peer Y."/>
            <person name="Proost S."/>
            <person name="Cook D.R."/>
            <person name="Meyers B.C."/>
            <person name="Spannagl M."/>
            <person name="Cheung F."/>
            <person name="De Mita S."/>
            <person name="Krishnakumar V."/>
            <person name="Gundlach H."/>
            <person name="Zhou S."/>
            <person name="Mudge J."/>
            <person name="Bharti A.K."/>
            <person name="Murray J.D."/>
            <person name="Naoumkina M.A."/>
            <person name="Rosen B."/>
            <person name="Silverstein K.A."/>
            <person name="Tang H."/>
            <person name="Rombauts S."/>
            <person name="Zhao P.X."/>
            <person name="Zhou P."/>
            <person name="Barbe V."/>
            <person name="Bardou P."/>
            <person name="Bechner M."/>
            <person name="Bellec A."/>
            <person name="Berger A."/>
            <person name="Berges H."/>
            <person name="Bidwell S."/>
            <person name="Bisseling T."/>
            <person name="Choisne N."/>
            <person name="Couloux A."/>
            <person name="Denny R."/>
            <person name="Deshpande S."/>
            <person name="Dai X."/>
            <person name="Doyle J.J."/>
            <person name="Dudez A.M."/>
            <person name="Farmer A.D."/>
            <person name="Fouteau S."/>
            <person name="Franken C."/>
            <person name="Gibelin C."/>
            <person name="Gish J."/>
            <person name="Goldstein S."/>
            <person name="Gonzalez A.J."/>
            <person name="Green P.J."/>
            <person name="Hallab A."/>
            <person name="Hartog M."/>
            <person name="Hua A."/>
            <person name="Humphray S.J."/>
            <person name="Jeong D.H."/>
            <person name="Jing Y."/>
            <person name="Jocker A."/>
            <person name="Kenton S.M."/>
            <person name="Kim D.J."/>
            <person name="Klee K."/>
            <person name="Lai H."/>
            <person name="Lang C."/>
            <person name="Lin S."/>
            <person name="Macmil S.L."/>
            <person name="Magdelenat G."/>
            <person name="Matthews L."/>
            <person name="McCorrison J."/>
            <person name="Monaghan E.L."/>
            <person name="Mun J.H."/>
            <person name="Najar F.Z."/>
            <person name="Nicholson C."/>
            <person name="Noirot C."/>
            <person name="O'Bleness M."/>
            <person name="Paule C.R."/>
            <person name="Poulain J."/>
            <person name="Prion F."/>
            <person name="Qin B."/>
            <person name="Qu C."/>
            <person name="Retzel E.F."/>
            <person name="Riddle C."/>
            <person name="Sallet E."/>
            <person name="Samain S."/>
            <person name="Samson N."/>
            <person name="Sanders I."/>
            <person name="Saurat O."/>
            <person name="Scarpelli C."/>
            <person name="Schiex T."/>
            <person name="Segurens B."/>
            <person name="Severin A.J."/>
            <person name="Sherrier D.J."/>
            <person name="Shi R."/>
            <person name="Sims S."/>
            <person name="Singer S.R."/>
            <person name="Sinharoy S."/>
            <person name="Sterck L."/>
            <person name="Viollet A."/>
            <person name="Wang B.B."/>
            <person name="Wang K."/>
            <person name="Wang M."/>
            <person name="Wang X."/>
            <person name="Warfsmann J."/>
            <person name="Weissenbach J."/>
            <person name="White D.D."/>
            <person name="White J.D."/>
            <person name="Wiley G.B."/>
            <person name="Wincker P."/>
            <person name="Xing Y."/>
            <person name="Yang L."/>
            <person name="Yao Z."/>
            <person name="Ying F."/>
            <person name="Zhai J."/>
            <person name="Zhou L."/>
            <person name="Zuber A."/>
            <person name="Denarie J."/>
            <person name="Dixon R.A."/>
            <person name="May G.D."/>
            <person name="Schwartz D.C."/>
            <person name="Rogers J."/>
            <person name="Quetier F."/>
            <person name="Town C.D."/>
            <person name="Roe B.A."/>
        </authorList>
    </citation>
    <scope>NUCLEOTIDE SEQUENCE [LARGE SCALE GENOMIC DNA]</scope>
    <source>
        <strain evidence="1">A17</strain>
        <strain evidence="2 3">cv. Jemalong A17</strain>
    </source>
</reference>
<gene>
    <name evidence="1" type="ordered locus">MTR_3g072367</name>
</gene>
<evidence type="ECO:0000313" key="1">
    <source>
        <dbReference type="EMBL" id="KEH34824.1"/>
    </source>
</evidence>
<reference evidence="1 3" key="2">
    <citation type="journal article" date="2014" name="BMC Genomics">
        <title>An improved genome release (version Mt4.0) for the model legume Medicago truncatula.</title>
        <authorList>
            <person name="Tang H."/>
            <person name="Krishnakumar V."/>
            <person name="Bidwell S."/>
            <person name="Rosen B."/>
            <person name="Chan A."/>
            <person name="Zhou S."/>
            <person name="Gentzbittel L."/>
            <person name="Childs K.L."/>
            <person name="Yandell M."/>
            <person name="Gundlach H."/>
            <person name="Mayer K.F."/>
            <person name="Schwartz D.C."/>
            <person name="Town C.D."/>
        </authorList>
    </citation>
    <scope>GENOME REANNOTATION</scope>
    <source>
        <strain evidence="1">A17</strain>
        <strain evidence="2 3">cv. Jemalong A17</strain>
    </source>
</reference>
<sequence length="83" mass="9526">MTLASAQSTFSWNLFNFIHFGPNASGFELCPNLSTRRPKKGRPNTTHIRTEMDEVEKVPRKCGLSRGEGHYHKYCPNFNLARQ</sequence>
<dbReference type="Proteomes" id="UP000002051">
    <property type="component" value="Chromosome 3"/>
</dbReference>